<protein>
    <recommendedName>
        <fullName evidence="7 8">Uracil-DNA glycosylase</fullName>
        <shortName evidence="7">UDG</shortName>
        <ecNumber evidence="7 8">3.2.2.27</ecNumber>
    </recommendedName>
</protein>
<dbReference type="GO" id="GO:0005737">
    <property type="term" value="C:cytoplasm"/>
    <property type="evidence" value="ECO:0007669"/>
    <property type="project" value="UniProtKB-SubCell"/>
</dbReference>
<dbReference type="NCBIfam" id="NF003589">
    <property type="entry name" value="PRK05254.1-2"/>
    <property type="match status" value="1"/>
</dbReference>
<name>A0A1I6QZ62_9ACTN</name>
<dbReference type="NCBIfam" id="NF003592">
    <property type="entry name" value="PRK05254.1-5"/>
    <property type="match status" value="1"/>
</dbReference>
<evidence type="ECO:0000256" key="6">
    <source>
        <dbReference type="ARBA" id="ARBA00023204"/>
    </source>
</evidence>
<keyword evidence="5 7" id="KW-0378">Hydrolase</keyword>
<dbReference type="STRING" id="1176198.SAMN05444716_102512"/>
<dbReference type="GO" id="GO:0097510">
    <property type="term" value="P:base-excision repair, AP site formation via deaminated base removal"/>
    <property type="evidence" value="ECO:0007669"/>
    <property type="project" value="TreeGrafter"/>
</dbReference>
<comment type="similarity">
    <text evidence="3 7 10">Belongs to the uracil-DNA glycosylase (UDG) superfamily. UNG family.</text>
</comment>
<gene>
    <name evidence="7" type="primary">ung</name>
    <name evidence="12" type="ORF">SAMN05444716_102512</name>
</gene>
<keyword evidence="4 7" id="KW-0227">DNA damage</keyword>
<dbReference type="Pfam" id="PF03167">
    <property type="entry name" value="UDG"/>
    <property type="match status" value="1"/>
</dbReference>
<comment type="function">
    <text evidence="2 7 10">Excises uracil residues from the DNA which can arise as a result of misincorporation of dUMP residues by DNA polymerase or due to deamination of cytosine.</text>
</comment>
<evidence type="ECO:0000256" key="5">
    <source>
        <dbReference type="ARBA" id="ARBA00022801"/>
    </source>
</evidence>
<evidence type="ECO:0000256" key="1">
    <source>
        <dbReference type="ARBA" id="ARBA00001400"/>
    </source>
</evidence>
<dbReference type="PANTHER" id="PTHR11264:SF0">
    <property type="entry name" value="URACIL-DNA GLYCOSYLASE"/>
    <property type="match status" value="1"/>
</dbReference>
<feature type="active site" description="Proton acceptor" evidence="7 9">
    <location>
        <position position="65"/>
    </location>
</feature>
<dbReference type="SUPFAM" id="SSF52141">
    <property type="entry name" value="Uracil-DNA glycosylase-like"/>
    <property type="match status" value="1"/>
</dbReference>
<evidence type="ECO:0000313" key="12">
    <source>
        <dbReference type="EMBL" id="SFS57692.1"/>
    </source>
</evidence>
<dbReference type="SMART" id="SM00987">
    <property type="entry name" value="UreE_C"/>
    <property type="match status" value="1"/>
</dbReference>
<dbReference type="SMART" id="SM00986">
    <property type="entry name" value="UDG"/>
    <property type="match status" value="1"/>
</dbReference>
<evidence type="ECO:0000256" key="9">
    <source>
        <dbReference type="PROSITE-ProRule" id="PRU10072"/>
    </source>
</evidence>
<keyword evidence="13" id="KW-1185">Reference proteome</keyword>
<comment type="catalytic activity">
    <reaction evidence="1 7 10">
        <text>Hydrolyzes single-stranded DNA or mismatched double-stranded DNA and polynucleotides, releasing free uracil.</text>
        <dbReference type="EC" id="3.2.2.27"/>
    </reaction>
</comment>
<keyword evidence="7" id="KW-0963">Cytoplasm</keyword>
<dbReference type="PANTHER" id="PTHR11264">
    <property type="entry name" value="URACIL-DNA GLYCOSYLASE"/>
    <property type="match status" value="1"/>
</dbReference>
<sequence length="230" mass="25332">MIGMLPASWQGPLGEELDKPYFKELTEFVEEERARGPVFPPREEVFAALEATPYDRVKVLILGQDPYHGRGQGHGLCFSVRPGVRIPPSLRNIYKELHSELGHPIPDNGYLMPWAEQGVLLLNAVLTVREGEANSHKGKGWETFTDAVIRAVDARPDPAVFVLWGNYAKKKLPLIDTGRHVVVQGAHPSPLSAKKFYGSRPFTQIDAAVAAQGHTPIDWRIPNLAGSAAS</sequence>
<evidence type="ECO:0000256" key="8">
    <source>
        <dbReference type="NCBIfam" id="TIGR00628"/>
    </source>
</evidence>
<dbReference type="HAMAP" id="MF_00148">
    <property type="entry name" value="UDG"/>
    <property type="match status" value="1"/>
</dbReference>
<dbReference type="InterPro" id="IPR002043">
    <property type="entry name" value="UDG_fam1"/>
</dbReference>
<organism evidence="12 13">
    <name type="scientific">Streptomyces harbinensis</name>
    <dbReference type="NCBI Taxonomy" id="1176198"/>
    <lineage>
        <taxon>Bacteria</taxon>
        <taxon>Bacillati</taxon>
        <taxon>Actinomycetota</taxon>
        <taxon>Actinomycetes</taxon>
        <taxon>Kitasatosporales</taxon>
        <taxon>Streptomycetaceae</taxon>
        <taxon>Streptomyces</taxon>
    </lineage>
</organism>
<evidence type="ECO:0000256" key="7">
    <source>
        <dbReference type="HAMAP-Rule" id="MF_00148"/>
    </source>
</evidence>
<dbReference type="NCBIfam" id="NF003588">
    <property type="entry name" value="PRK05254.1-1"/>
    <property type="match status" value="1"/>
</dbReference>
<reference evidence="13" key="1">
    <citation type="submission" date="2016-10" db="EMBL/GenBank/DDBJ databases">
        <authorList>
            <person name="Varghese N."/>
            <person name="Submissions S."/>
        </authorList>
    </citation>
    <scope>NUCLEOTIDE SEQUENCE [LARGE SCALE GENOMIC DNA]</scope>
    <source>
        <strain evidence="13">CGMCC 4.7047</strain>
    </source>
</reference>
<comment type="subcellular location">
    <subcellularLocation>
        <location evidence="7">Cytoplasm</location>
    </subcellularLocation>
</comment>
<evidence type="ECO:0000256" key="3">
    <source>
        <dbReference type="ARBA" id="ARBA00008184"/>
    </source>
</evidence>
<evidence type="ECO:0000259" key="11">
    <source>
        <dbReference type="SMART" id="SM00986"/>
    </source>
</evidence>
<dbReference type="AlphaFoldDB" id="A0A1I6QZ62"/>
<dbReference type="GO" id="GO:0004844">
    <property type="term" value="F:uracil DNA N-glycosylase activity"/>
    <property type="evidence" value="ECO:0007669"/>
    <property type="project" value="UniProtKB-UniRule"/>
</dbReference>
<evidence type="ECO:0000313" key="13">
    <source>
        <dbReference type="Proteomes" id="UP000198873"/>
    </source>
</evidence>
<proteinExistence type="inferred from homology"/>
<dbReference type="EC" id="3.2.2.27" evidence="7 8"/>
<evidence type="ECO:0000256" key="2">
    <source>
        <dbReference type="ARBA" id="ARBA00002631"/>
    </source>
</evidence>
<dbReference type="InterPro" id="IPR036895">
    <property type="entry name" value="Uracil-DNA_glycosylase-like_sf"/>
</dbReference>
<evidence type="ECO:0000256" key="10">
    <source>
        <dbReference type="RuleBase" id="RU003780"/>
    </source>
</evidence>
<keyword evidence="6 7" id="KW-0234">DNA repair</keyword>
<dbReference type="InterPro" id="IPR005122">
    <property type="entry name" value="Uracil-DNA_glycosylase-like"/>
</dbReference>
<dbReference type="CDD" id="cd10027">
    <property type="entry name" value="UDG-F1-like"/>
    <property type="match status" value="1"/>
</dbReference>
<feature type="domain" description="Uracil-DNA glycosylase-like" evidence="11">
    <location>
        <begin position="50"/>
        <end position="209"/>
    </location>
</feature>
<dbReference type="EMBL" id="FPAB01000002">
    <property type="protein sequence ID" value="SFS57692.1"/>
    <property type="molecule type" value="Genomic_DNA"/>
</dbReference>
<evidence type="ECO:0000256" key="4">
    <source>
        <dbReference type="ARBA" id="ARBA00022763"/>
    </source>
</evidence>
<accession>A0A1I6QZ62</accession>
<dbReference type="Proteomes" id="UP000198873">
    <property type="component" value="Unassembled WGS sequence"/>
</dbReference>
<dbReference type="NCBIfam" id="NF003591">
    <property type="entry name" value="PRK05254.1-4"/>
    <property type="match status" value="1"/>
</dbReference>
<dbReference type="PROSITE" id="PS00130">
    <property type="entry name" value="U_DNA_GLYCOSYLASE"/>
    <property type="match status" value="1"/>
</dbReference>
<dbReference type="FunFam" id="3.40.470.10:FF:000001">
    <property type="entry name" value="Uracil-DNA glycosylase"/>
    <property type="match status" value="1"/>
</dbReference>
<dbReference type="NCBIfam" id="TIGR00628">
    <property type="entry name" value="ung"/>
    <property type="match status" value="1"/>
</dbReference>
<dbReference type="InterPro" id="IPR018085">
    <property type="entry name" value="Ura-DNA_Glyclase_AS"/>
</dbReference>
<dbReference type="Gene3D" id="3.40.470.10">
    <property type="entry name" value="Uracil-DNA glycosylase-like domain"/>
    <property type="match status" value="1"/>
</dbReference>